<keyword evidence="2" id="KW-1185">Reference proteome</keyword>
<proteinExistence type="predicted"/>
<organism evidence="1 2">
    <name type="scientific">Stylonychia lemnae</name>
    <name type="common">Ciliate</name>
    <dbReference type="NCBI Taxonomy" id="5949"/>
    <lineage>
        <taxon>Eukaryota</taxon>
        <taxon>Sar</taxon>
        <taxon>Alveolata</taxon>
        <taxon>Ciliophora</taxon>
        <taxon>Intramacronucleata</taxon>
        <taxon>Spirotrichea</taxon>
        <taxon>Stichotrichia</taxon>
        <taxon>Sporadotrichida</taxon>
        <taxon>Oxytrichidae</taxon>
        <taxon>Stylonychinae</taxon>
        <taxon>Stylonychia</taxon>
    </lineage>
</organism>
<dbReference type="Proteomes" id="UP000039865">
    <property type="component" value="Unassembled WGS sequence"/>
</dbReference>
<name>A0A078BCT3_STYLE</name>
<dbReference type="AlphaFoldDB" id="A0A078BCT3"/>
<evidence type="ECO:0000313" key="1">
    <source>
        <dbReference type="EMBL" id="CDW91393.1"/>
    </source>
</evidence>
<protein>
    <submittedName>
        <fullName evidence="1">Uncharacterized protein</fullName>
    </submittedName>
</protein>
<dbReference type="InParanoid" id="A0A078BCT3"/>
<reference evidence="1 2" key="1">
    <citation type="submission" date="2014-06" db="EMBL/GenBank/DDBJ databases">
        <authorList>
            <person name="Swart Estienne"/>
        </authorList>
    </citation>
    <scope>NUCLEOTIDE SEQUENCE [LARGE SCALE GENOMIC DNA]</scope>
    <source>
        <strain evidence="1 2">130c</strain>
    </source>
</reference>
<sequence length="162" mass="18991">MQLQEGTQFLTQEIIIAYHIVFSVSVFFTEFSPYIFENFIVDVLPFLKLRYGKPALYLFIGSFCYDPESVELMRICGITIQLNAALWALYYYQRSLVSPSDYRGFSYPSTDLASILHKNKQSNDHHLKTEQVKVQSLNTTVDNEMEFSYLTKSNENRYTMRE</sequence>
<evidence type="ECO:0000313" key="2">
    <source>
        <dbReference type="Proteomes" id="UP000039865"/>
    </source>
</evidence>
<accession>A0A078BCT3</accession>
<gene>
    <name evidence="1" type="primary">Contig15880.g16929</name>
    <name evidence="1" type="ORF">STYLEM_20548</name>
</gene>
<dbReference type="EMBL" id="CCKQ01019377">
    <property type="protein sequence ID" value="CDW91393.1"/>
    <property type="molecule type" value="Genomic_DNA"/>
</dbReference>